<organism evidence="4 5">
    <name type="scientific">Vannielia litorea</name>
    <dbReference type="NCBI Taxonomy" id="1217970"/>
    <lineage>
        <taxon>Bacteria</taxon>
        <taxon>Pseudomonadati</taxon>
        <taxon>Pseudomonadota</taxon>
        <taxon>Alphaproteobacteria</taxon>
        <taxon>Rhodobacterales</taxon>
        <taxon>Paracoccaceae</taxon>
        <taxon>Vannielia</taxon>
    </lineage>
</organism>
<dbReference type="Pfam" id="PF03808">
    <property type="entry name" value="Glyco_tran_WecG"/>
    <property type="match status" value="1"/>
</dbReference>
<dbReference type="EMBL" id="FSRL01000001">
    <property type="protein sequence ID" value="SIN77351.1"/>
    <property type="molecule type" value="Genomic_DNA"/>
</dbReference>
<gene>
    <name evidence="4" type="ORF">SAMN05444002_0275</name>
</gene>
<dbReference type="GO" id="GO:0000271">
    <property type="term" value="P:polysaccharide biosynthetic process"/>
    <property type="evidence" value="ECO:0007669"/>
    <property type="project" value="UniProtKB-KW"/>
</dbReference>
<dbReference type="RefSeq" id="WP_074254477.1">
    <property type="nucleotide sequence ID" value="NZ_FSRL01000001.1"/>
</dbReference>
<sequence>MKAATFDLPLTAVTPALPTARLAALGLDLVDATPARTIAALLAPGRRRAFFMNAHCCNVHRRNRAYREAVAGADALLPDGIGVELAGRMTGQRLTANLNGTDLVPALLEQAAAQGKSVYLFGGKPGTARAAAAALQARIPALTIAGTRDGYDGAADADAVVDDINESGADIVLVALGVPMQELWLHRHAGQLNAPLTLGVGALFDFLAGNVSRAPAWLRKARAEWVWRLAQEPRRMARRYLAGNPGFLARAALKAWGPESLAAAQSRLLDVTLSFTALVLLSPVLAVTALAIKIDSSGPVLFRQTRVGHNGRPFTMLKFRSMGVDAEARRAALLASSDREGVCFKAKADPRVTRVGRFIRRFSIDELPQIINVLKGEMAIVGPRPALPVEVAAYPPRALGRLAVKPGLTGVWQVSGRASVGFDKMVEMDLSYAASRTLLLDLSLIARTFGAVLGGRGAY</sequence>
<dbReference type="InterPro" id="IPR003362">
    <property type="entry name" value="Bact_transf"/>
</dbReference>
<dbReference type="GO" id="GO:0016780">
    <property type="term" value="F:phosphotransferase activity, for other substituted phosphate groups"/>
    <property type="evidence" value="ECO:0007669"/>
    <property type="project" value="TreeGrafter"/>
</dbReference>
<comment type="similarity">
    <text evidence="1">Belongs to the bacterial sugar transferase family.</text>
</comment>
<feature type="domain" description="Bacterial sugar transferase" evidence="3">
    <location>
        <begin position="267"/>
        <end position="453"/>
    </location>
</feature>
<name>A0A1N6E2Y5_9RHOB</name>
<evidence type="ECO:0000313" key="5">
    <source>
        <dbReference type="Proteomes" id="UP000184932"/>
    </source>
</evidence>
<reference evidence="5" key="1">
    <citation type="submission" date="2016-11" db="EMBL/GenBank/DDBJ databases">
        <authorList>
            <person name="Varghese N."/>
            <person name="Submissions S."/>
        </authorList>
    </citation>
    <scope>NUCLEOTIDE SEQUENCE [LARGE SCALE GENOMIC DNA]</scope>
    <source>
        <strain evidence="5">DSM 29440</strain>
    </source>
</reference>
<keyword evidence="5" id="KW-1185">Reference proteome</keyword>
<evidence type="ECO:0000256" key="2">
    <source>
        <dbReference type="ARBA" id="ARBA00023169"/>
    </source>
</evidence>
<dbReference type="OrthoDB" id="9808602at2"/>
<accession>A0A1N6E2Y5</accession>
<dbReference type="NCBIfam" id="TIGR00696">
    <property type="entry name" value="wecG_tagA_cpsF"/>
    <property type="match status" value="1"/>
</dbReference>
<dbReference type="CDD" id="cd06533">
    <property type="entry name" value="Glyco_transf_WecG_TagA"/>
    <property type="match status" value="1"/>
</dbReference>
<dbReference type="AlphaFoldDB" id="A0A1N6E2Y5"/>
<keyword evidence="2" id="KW-0270">Exopolysaccharide synthesis</keyword>
<evidence type="ECO:0000259" key="3">
    <source>
        <dbReference type="Pfam" id="PF02397"/>
    </source>
</evidence>
<dbReference type="InterPro" id="IPR004629">
    <property type="entry name" value="WecG_TagA_CpsF"/>
</dbReference>
<dbReference type="STRING" id="1217970.SAMN05444002_0275"/>
<dbReference type="Proteomes" id="UP000184932">
    <property type="component" value="Unassembled WGS sequence"/>
</dbReference>
<evidence type="ECO:0000313" key="4">
    <source>
        <dbReference type="EMBL" id="SIN77351.1"/>
    </source>
</evidence>
<dbReference type="Pfam" id="PF02397">
    <property type="entry name" value="Bac_transf"/>
    <property type="match status" value="1"/>
</dbReference>
<evidence type="ECO:0000256" key="1">
    <source>
        <dbReference type="ARBA" id="ARBA00006464"/>
    </source>
</evidence>
<dbReference type="PANTHER" id="PTHR30576:SF10">
    <property type="entry name" value="SLL5057 PROTEIN"/>
    <property type="match status" value="1"/>
</dbReference>
<protein>
    <submittedName>
        <fullName evidence="4">Polymer biosynthesis protein, WecB/TagA/CpsF family</fullName>
    </submittedName>
</protein>
<proteinExistence type="inferred from homology"/>
<dbReference type="PANTHER" id="PTHR30576">
    <property type="entry name" value="COLANIC BIOSYNTHESIS UDP-GLUCOSE LIPID CARRIER TRANSFERASE"/>
    <property type="match status" value="1"/>
</dbReference>